<dbReference type="GO" id="GO:0000815">
    <property type="term" value="C:ESCRT III complex"/>
    <property type="evidence" value="ECO:0007669"/>
    <property type="project" value="TreeGrafter"/>
</dbReference>
<evidence type="ECO:0000256" key="1">
    <source>
        <dbReference type="SAM" id="MobiDB-lite"/>
    </source>
</evidence>
<accession>G8ZT42</accession>
<dbReference type="GO" id="GO:0006900">
    <property type="term" value="P:vesicle budding from membrane"/>
    <property type="evidence" value="ECO:0007669"/>
    <property type="project" value="TreeGrafter"/>
</dbReference>
<feature type="compositionally biased region" description="Basic and acidic residues" evidence="1">
    <location>
        <begin position="380"/>
        <end position="398"/>
    </location>
</feature>
<dbReference type="GO" id="GO:0034727">
    <property type="term" value="P:piecemeal microautophagy of the nucleus"/>
    <property type="evidence" value="ECO:0007669"/>
    <property type="project" value="EnsemblFungi"/>
</dbReference>
<dbReference type="HOGENOM" id="CLU_021165_2_0_1"/>
<evidence type="ECO:0000313" key="3">
    <source>
        <dbReference type="Proteomes" id="UP000005627"/>
    </source>
</evidence>
<dbReference type="OrthoDB" id="10250120at2759"/>
<dbReference type="GO" id="GO:0005771">
    <property type="term" value="C:multivesicular body"/>
    <property type="evidence" value="ECO:0007669"/>
    <property type="project" value="TreeGrafter"/>
</dbReference>
<dbReference type="GeneID" id="11502221"/>
<dbReference type="Pfam" id="PF25880">
    <property type="entry name" value="WHD_CHMP7_1st"/>
    <property type="match status" value="1"/>
</dbReference>
<dbReference type="GO" id="GO:0070550">
    <property type="term" value="P:rDNA chromatin condensation"/>
    <property type="evidence" value="ECO:0007669"/>
    <property type="project" value="EnsemblFungi"/>
</dbReference>
<dbReference type="RefSeq" id="XP_003680997.1">
    <property type="nucleotide sequence ID" value="XM_003680949.1"/>
</dbReference>
<dbReference type="PANTHER" id="PTHR22761:SF96">
    <property type="entry name" value="BCDNA.GH08385"/>
    <property type="match status" value="1"/>
</dbReference>
<proteinExistence type="predicted"/>
<dbReference type="InterPro" id="IPR005024">
    <property type="entry name" value="Snf7_fam"/>
</dbReference>
<dbReference type="Pfam" id="PF03357">
    <property type="entry name" value="Snf7"/>
    <property type="match status" value="1"/>
</dbReference>
<dbReference type="GO" id="GO:0070300">
    <property type="term" value="F:phosphatidic acid binding"/>
    <property type="evidence" value="ECO:0007669"/>
    <property type="project" value="EnsemblFungi"/>
</dbReference>
<sequence>MELPQSRLDSLYKDFRHLEELNPDGYKANIETWKAFLIKNYLIQAKSIYLRCGSGLLRTLSRESHGVPKSLDLVINSLIESDYLITPDDFYNGLMYPQESSWFLKWIGFSGRNKRSFDVRKNNDTFYLKETDLIIRNIVEEKFESIKQRITNNIVSHATGITDLVFTKQEFYAKSGINELLIDSEPERKAMLFYLSHYRKIIVRDADIIKVVSPDVVHILADFPKIVTQDDHRVASLKATTINVNLQVKKLQAQVFDYSSMLQDAIKDSQPKEIQRNYLQNKKMIEKNLSRLLIYQNNLLTVKSQLDMAATNQLLVSTLEGSNKLLTSINEYTGSVEKVEDLLDEIKEQGERTEAINEILAGSESTEEDMELDRELEKIQEEENQKKAVSDDKKENVKSQESNDELIEKLGNLKLEERRAPGELREKNMNSVPNQEGNAIAY</sequence>
<keyword evidence="3" id="KW-1185">Reference proteome</keyword>
<dbReference type="KEGG" id="tdl:TDEL_0D02020"/>
<dbReference type="STRING" id="1076872.G8ZT42"/>
<gene>
    <name evidence="2" type="primary">TDEL0D02020</name>
    <name evidence="2" type="ORF">TDEL_0D02020</name>
</gene>
<dbReference type="EMBL" id="HE616745">
    <property type="protein sequence ID" value="CCE91786.1"/>
    <property type="molecule type" value="Genomic_DNA"/>
</dbReference>
<dbReference type="eggNOG" id="KOG2911">
    <property type="taxonomic scope" value="Eukaryota"/>
</dbReference>
<protein>
    <submittedName>
        <fullName evidence="2">Uncharacterized protein</fullName>
    </submittedName>
</protein>
<dbReference type="AlphaFoldDB" id="G8ZT42"/>
<evidence type="ECO:0000313" key="2">
    <source>
        <dbReference type="EMBL" id="CCE91786.1"/>
    </source>
</evidence>
<dbReference type="GO" id="GO:0032511">
    <property type="term" value="P:late endosome to vacuole transport via multivesicular body sorting pathway"/>
    <property type="evidence" value="ECO:0007669"/>
    <property type="project" value="TreeGrafter"/>
</dbReference>
<dbReference type="Proteomes" id="UP000005627">
    <property type="component" value="Chromosome 4"/>
</dbReference>
<reference evidence="2 3" key="1">
    <citation type="journal article" date="2011" name="Proc. Natl. Acad. Sci. U.S.A.">
        <title>Evolutionary erosion of yeast sex chromosomes by mating-type switching accidents.</title>
        <authorList>
            <person name="Gordon J.L."/>
            <person name="Armisen D."/>
            <person name="Proux-Wera E."/>
            <person name="Oheigeartaigh S.S."/>
            <person name="Byrne K.P."/>
            <person name="Wolfe K.H."/>
        </authorList>
    </citation>
    <scope>NUCLEOTIDE SEQUENCE [LARGE SCALE GENOMIC DNA]</scope>
    <source>
        <strain evidence="3">ATCC 10662 / CBS 1146 / NBRC 0425 / NCYC 2629 / NRRL Y-866</strain>
    </source>
</reference>
<feature type="region of interest" description="Disordered" evidence="1">
    <location>
        <begin position="380"/>
        <end position="442"/>
    </location>
</feature>
<feature type="compositionally biased region" description="Basic and acidic residues" evidence="1">
    <location>
        <begin position="414"/>
        <end position="428"/>
    </location>
</feature>
<organism evidence="2 3">
    <name type="scientific">Torulaspora delbrueckii</name>
    <name type="common">Yeast</name>
    <name type="synonym">Candida colliculosa</name>
    <dbReference type="NCBI Taxonomy" id="4950"/>
    <lineage>
        <taxon>Eukaryota</taxon>
        <taxon>Fungi</taxon>
        <taxon>Dikarya</taxon>
        <taxon>Ascomycota</taxon>
        <taxon>Saccharomycotina</taxon>
        <taxon>Saccharomycetes</taxon>
        <taxon>Saccharomycetales</taxon>
        <taxon>Saccharomycetaceae</taxon>
        <taxon>Torulaspora</taxon>
    </lineage>
</organism>
<dbReference type="PANTHER" id="PTHR22761">
    <property type="entry name" value="CHARGED MULTIVESICULAR BODY PROTEIN"/>
    <property type="match status" value="1"/>
</dbReference>
<dbReference type="GO" id="GO:0005637">
    <property type="term" value="C:nuclear inner membrane"/>
    <property type="evidence" value="ECO:0007669"/>
    <property type="project" value="EnsemblFungi"/>
</dbReference>
<dbReference type="GO" id="GO:0009898">
    <property type="term" value="C:cytoplasmic side of plasma membrane"/>
    <property type="evidence" value="ECO:0007669"/>
    <property type="project" value="TreeGrafter"/>
</dbReference>
<name>G8ZT42_TORDE</name>
<dbReference type="FunCoup" id="G8ZT42">
    <property type="interactions" value="84"/>
</dbReference>
<feature type="compositionally biased region" description="Polar residues" evidence="1">
    <location>
        <begin position="429"/>
        <end position="442"/>
    </location>
</feature>
<dbReference type="GO" id="GO:0051292">
    <property type="term" value="P:nuclear pore complex assembly"/>
    <property type="evidence" value="ECO:0007669"/>
    <property type="project" value="EnsemblFungi"/>
</dbReference>
<dbReference type="InParanoid" id="G8ZT42"/>